<accession>A0A4Y2B5R2</accession>
<name>A0A4Y2B5R2_ARAVE</name>
<comment type="caution">
    <text evidence="2">The sequence shown here is derived from an EMBL/GenBank/DDBJ whole genome shotgun (WGS) entry which is preliminary data.</text>
</comment>
<keyword evidence="3" id="KW-1185">Reference proteome</keyword>
<dbReference type="AlphaFoldDB" id="A0A4Y2B5R2"/>
<dbReference type="EMBL" id="BGPR01000050">
    <property type="protein sequence ID" value="GBL86789.1"/>
    <property type="molecule type" value="Genomic_DNA"/>
</dbReference>
<organism evidence="2 3">
    <name type="scientific">Araneus ventricosus</name>
    <name type="common">Orbweaver spider</name>
    <name type="synonym">Epeira ventricosa</name>
    <dbReference type="NCBI Taxonomy" id="182803"/>
    <lineage>
        <taxon>Eukaryota</taxon>
        <taxon>Metazoa</taxon>
        <taxon>Ecdysozoa</taxon>
        <taxon>Arthropoda</taxon>
        <taxon>Chelicerata</taxon>
        <taxon>Arachnida</taxon>
        <taxon>Araneae</taxon>
        <taxon>Araneomorphae</taxon>
        <taxon>Entelegynae</taxon>
        <taxon>Araneoidea</taxon>
        <taxon>Araneidae</taxon>
        <taxon>Araneus</taxon>
    </lineage>
</organism>
<protein>
    <submittedName>
        <fullName evidence="2">Uncharacterized protein</fullName>
    </submittedName>
</protein>
<dbReference type="Proteomes" id="UP000499080">
    <property type="component" value="Unassembled WGS sequence"/>
</dbReference>
<feature type="region of interest" description="Disordered" evidence="1">
    <location>
        <begin position="1"/>
        <end position="31"/>
    </location>
</feature>
<gene>
    <name evidence="2" type="ORF">AVEN_96028_1</name>
</gene>
<sequence>MCHLYTTKRNGSTPSLPWHPSRLNDSSSNSSSTEVGVLVAYHRVTARSLPLEVRTITGGGTQSPTIIISTREESSCLLIRQQLISVHPPRGRGVYRTEHHFMPLRQ</sequence>
<proteinExistence type="predicted"/>
<evidence type="ECO:0000313" key="2">
    <source>
        <dbReference type="EMBL" id="GBL86789.1"/>
    </source>
</evidence>
<reference evidence="2 3" key="1">
    <citation type="journal article" date="2019" name="Sci. Rep.">
        <title>Orb-weaving spider Araneus ventricosus genome elucidates the spidroin gene catalogue.</title>
        <authorList>
            <person name="Kono N."/>
            <person name="Nakamura H."/>
            <person name="Ohtoshi R."/>
            <person name="Moran D.A.P."/>
            <person name="Shinohara A."/>
            <person name="Yoshida Y."/>
            <person name="Fujiwara M."/>
            <person name="Mori M."/>
            <person name="Tomita M."/>
            <person name="Arakawa K."/>
        </authorList>
    </citation>
    <scope>NUCLEOTIDE SEQUENCE [LARGE SCALE GENOMIC DNA]</scope>
</reference>
<evidence type="ECO:0000313" key="3">
    <source>
        <dbReference type="Proteomes" id="UP000499080"/>
    </source>
</evidence>
<evidence type="ECO:0000256" key="1">
    <source>
        <dbReference type="SAM" id="MobiDB-lite"/>
    </source>
</evidence>